<evidence type="ECO:0000256" key="3">
    <source>
        <dbReference type="ARBA" id="ARBA00023239"/>
    </source>
</evidence>
<evidence type="ECO:0000259" key="5">
    <source>
        <dbReference type="Pfam" id="PF00291"/>
    </source>
</evidence>
<dbReference type="GO" id="GO:0016836">
    <property type="term" value="F:hydro-lyase activity"/>
    <property type="evidence" value="ECO:0007669"/>
    <property type="project" value="UniProtKB-UniRule"/>
</dbReference>
<evidence type="ECO:0000256" key="1">
    <source>
        <dbReference type="ARBA" id="ARBA00001933"/>
    </source>
</evidence>
<feature type="domain" description="Tryptophan synthase beta chain-like PALP" evidence="5">
    <location>
        <begin position="81"/>
        <end position="401"/>
    </location>
</feature>
<dbReference type="PATRIC" id="fig|1423780.4.peg.116"/>
<name>S4PQK2_9LACO</name>
<dbReference type="InterPro" id="IPR001926">
    <property type="entry name" value="TrpB-like_PALP"/>
</dbReference>
<protein>
    <recommendedName>
        <fullName evidence="4">Probable D-serine dehydratase</fullName>
        <ecNumber evidence="4">4.3.1.18</ecNumber>
    </recommendedName>
    <alternativeName>
        <fullName evidence="4">D-serine deaminase</fullName>
        <shortName evidence="4">DSD</shortName>
    </alternativeName>
</protein>
<comment type="similarity">
    <text evidence="4">Belongs to the serine/threonine dehydratase family. DsdA subfamily.</text>
</comment>
<dbReference type="GO" id="GO:0036088">
    <property type="term" value="P:D-serine catabolic process"/>
    <property type="evidence" value="ECO:0007669"/>
    <property type="project" value="TreeGrafter"/>
</dbReference>
<proteinExistence type="inferred from homology"/>
<dbReference type="InterPro" id="IPR011780">
    <property type="entry name" value="D_Ser_am_lyase"/>
</dbReference>
<keyword evidence="7" id="KW-1185">Reference proteome</keyword>
<dbReference type="PANTHER" id="PTHR48078:SF9">
    <property type="entry name" value="D-SERINE DEHYDRATASE"/>
    <property type="match status" value="1"/>
</dbReference>
<dbReference type="EC" id="4.3.1.18" evidence="4"/>
<comment type="catalytic activity">
    <reaction evidence="4">
        <text>D-serine = pyruvate + NH4(+)</text>
        <dbReference type="Rhea" id="RHEA:13977"/>
        <dbReference type="ChEBI" id="CHEBI:15361"/>
        <dbReference type="ChEBI" id="CHEBI:28938"/>
        <dbReference type="ChEBI" id="CHEBI:35247"/>
        <dbReference type="EC" id="4.3.1.18"/>
    </reaction>
</comment>
<sequence>MLKLFLGEIKEMDNTQALAVKYPQVKDLMNETPIFWKNPDYGQSAKLPFSKEDILDAVARWDRFAPFIEAAFPETKKMHGVIESPLIKLDQMKKAWNDEHETPLAGSLYLKADSELPISGSIKSRGGIYEVLKFAEHVAMTKGTLKQTDNYAILKSPEYKQVFAQYGVMVASTGNLALSVGIAASTFGFKTTVYMSRDAKEWKKAKLRANGVDVVELDTDFSSVIPQARQAAAEDPNVHFIDDEGSSDLFIGYAVAGVRLKQQFDKQGIKVDRNHPVIVYLPAGVGGSPSGVTFGLKMIIGPYIHAIFCEPTHVPSVTLGMMTKLNNEISVFDIGLDGKTAADGLAVGRPSRIAGKVMRTLLFGSVTFQDPTIYKYEAQLMDTENITVEPSAAAGFTAIDRAITEVPAFNTANATHIVWATGGSMMPESERRVDHDKGEALL</sequence>
<accession>S4PQK2</accession>
<keyword evidence="2 4" id="KW-0663">Pyridoxal phosphate</keyword>
<comment type="caution">
    <text evidence="6">The sequence shown here is derived from an EMBL/GenBank/DDBJ whole genome shotgun (WGS) entry which is preliminary data.</text>
</comment>
<dbReference type="GO" id="GO:0009097">
    <property type="term" value="P:isoleucine biosynthetic process"/>
    <property type="evidence" value="ECO:0007669"/>
    <property type="project" value="TreeGrafter"/>
</dbReference>
<gene>
    <name evidence="4" type="primary">dsdA</name>
    <name evidence="6" type="ORF">LOT_1843</name>
</gene>
<dbReference type="PROSITE" id="PS00165">
    <property type="entry name" value="DEHYDRATASE_SER_THR"/>
    <property type="match status" value="1"/>
</dbReference>
<dbReference type="InterPro" id="IPR000634">
    <property type="entry name" value="Ser/Thr_deHydtase_PyrdxlP-BS"/>
</dbReference>
<evidence type="ECO:0000256" key="2">
    <source>
        <dbReference type="ARBA" id="ARBA00022898"/>
    </source>
</evidence>
<dbReference type="AlphaFoldDB" id="S4PQK2"/>
<dbReference type="InterPro" id="IPR050147">
    <property type="entry name" value="Ser/Thr_Dehydratase"/>
</dbReference>
<evidence type="ECO:0000313" key="6">
    <source>
        <dbReference type="EMBL" id="GAD17305.1"/>
    </source>
</evidence>
<dbReference type="Gene3D" id="3.40.50.1100">
    <property type="match status" value="2"/>
</dbReference>
<dbReference type="eggNOG" id="COG3048">
    <property type="taxonomic scope" value="Bacteria"/>
</dbReference>
<reference evidence="7" key="1">
    <citation type="journal article" date="2013" name="Genome Announc.">
        <title>Draft Genome Sequence of D-Branched-Chain Amino Acid Producer Lactobacillus otakiensis JCM 15040T, Isolated from a Traditional Japanese Pickle.</title>
        <authorList>
            <person name="Doi K."/>
            <person name="Mori K."/>
            <person name="Mutaguchi Y."/>
            <person name="Tashiro K."/>
            <person name="Fujino Y."/>
            <person name="Ohmori T."/>
            <person name="Kuhara S."/>
            <person name="Ohshima T."/>
        </authorList>
    </citation>
    <scope>NUCLEOTIDE SEQUENCE [LARGE SCALE GENOMIC DNA]</scope>
    <source>
        <strain evidence="7">JCM 15040</strain>
    </source>
</reference>
<dbReference type="Pfam" id="PF00291">
    <property type="entry name" value="PALP"/>
    <property type="match status" value="1"/>
</dbReference>
<dbReference type="GO" id="GO:0030170">
    <property type="term" value="F:pyridoxal phosphate binding"/>
    <property type="evidence" value="ECO:0007669"/>
    <property type="project" value="InterPro"/>
</dbReference>
<organism evidence="6 7">
    <name type="scientific">Lentilactobacillus otakiensis DSM 19908 = JCM 15040</name>
    <dbReference type="NCBI Taxonomy" id="1423780"/>
    <lineage>
        <taxon>Bacteria</taxon>
        <taxon>Bacillati</taxon>
        <taxon>Bacillota</taxon>
        <taxon>Bacilli</taxon>
        <taxon>Lactobacillales</taxon>
        <taxon>Lactobacillaceae</taxon>
        <taxon>Lentilactobacillus</taxon>
    </lineage>
</organism>
<comment type="cofactor">
    <cofactor evidence="1 4">
        <name>pyridoxal 5'-phosphate</name>
        <dbReference type="ChEBI" id="CHEBI:597326"/>
    </cofactor>
</comment>
<dbReference type="HAMAP" id="MF_01030">
    <property type="entry name" value="D_Ser_dehydrat"/>
    <property type="match status" value="1"/>
</dbReference>
<dbReference type="STRING" id="1423780.FD05_GL000117"/>
<dbReference type="NCBIfam" id="TIGR02035">
    <property type="entry name" value="D_Ser_am_lyase"/>
    <property type="match status" value="1"/>
</dbReference>
<dbReference type="EMBL" id="BASH01000006">
    <property type="protein sequence ID" value="GAD17305.1"/>
    <property type="molecule type" value="Genomic_DNA"/>
</dbReference>
<dbReference type="SUPFAM" id="SSF53686">
    <property type="entry name" value="Tryptophan synthase beta subunit-like PLP-dependent enzymes"/>
    <property type="match status" value="1"/>
</dbReference>
<evidence type="ECO:0000313" key="7">
    <source>
        <dbReference type="Proteomes" id="UP000016361"/>
    </source>
</evidence>
<evidence type="ECO:0000256" key="4">
    <source>
        <dbReference type="HAMAP-Rule" id="MF_01030"/>
    </source>
</evidence>
<dbReference type="GO" id="GO:0008721">
    <property type="term" value="F:D-serine ammonia-lyase activity"/>
    <property type="evidence" value="ECO:0007669"/>
    <property type="project" value="UniProtKB-EC"/>
</dbReference>
<dbReference type="NCBIfam" id="NF002823">
    <property type="entry name" value="PRK02991.1"/>
    <property type="match status" value="1"/>
</dbReference>
<dbReference type="InterPro" id="IPR036052">
    <property type="entry name" value="TrpB-like_PALP_sf"/>
</dbReference>
<feature type="modified residue" description="N6-(pyridoxal phosphate)lysine" evidence="4">
    <location>
        <position position="123"/>
    </location>
</feature>
<dbReference type="Proteomes" id="UP000016361">
    <property type="component" value="Unassembled WGS sequence"/>
</dbReference>
<keyword evidence="3 4" id="KW-0456">Lyase</keyword>
<dbReference type="PANTHER" id="PTHR48078">
    <property type="entry name" value="THREONINE DEHYDRATASE, MITOCHONDRIAL-RELATED"/>
    <property type="match status" value="1"/>
</dbReference>